<name>A0A9P5TFA0_GYMJU</name>
<organism evidence="3 4">
    <name type="scientific">Gymnopilus junonius</name>
    <name type="common">Spectacular rustgill mushroom</name>
    <name type="synonym">Gymnopilus spectabilis subsp. junonius</name>
    <dbReference type="NCBI Taxonomy" id="109634"/>
    <lineage>
        <taxon>Eukaryota</taxon>
        <taxon>Fungi</taxon>
        <taxon>Dikarya</taxon>
        <taxon>Basidiomycota</taxon>
        <taxon>Agaricomycotina</taxon>
        <taxon>Agaricomycetes</taxon>
        <taxon>Agaricomycetidae</taxon>
        <taxon>Agaricales</taxon>
        <taxon>Agaricineae</taxon>
        <taxon>Hymenogastraceae</taxon>
        <taxon>Gymnopilus</taxon>
    </lineage>
</organism>
<dbReference type="AlphaFoldDB" id="A0A9P5TFA0"/>
<keyword evidence="2" id="KW-0813">Transport</keyword>
<dbReference type="PANTHER" id="PTHR24092">
    <property type="entry name" value="PROBABLE PHOSPHOLIPID-TRANSPORTING ATPASE"/>
    <property type="match status" value="1"/>
</dbReference>
<keyword evidence="4" id="KW-1185">Reference proteome</keyword>
<evidence type="ECO:0000313" key="3">
    <source>
        <dbReference type="EMBL" id="KAF8873739.1"/>
    </source>
</evidence>
<dbReference type="EMBL" id="JADNYJ010000229">
    <property type="protein sequence ID" value="KAF8873739.1"/>
    <property type="molecule type" value="Genomic_DNA"/>
</dbReference>
<evidence type="ECO:0000313" key="4">
    <source>
        <dbReference type="Proteomes" id="UP000724874"/>
    </source>
</evidence>
<dbReference type="OrthoDB" id="377733at2759"/>
<proteinExistence type="predicted"/>
<accession>A0A9P5TFA0</accession>
<dbReference type="GO" id="GO:0045332">
    <property type="term" value="P:phospholipid translocation"/>
    <property type="evidence" value="ECO:0007669"/>
    <property type="project" value="TreeGrafter"/>
</dbReference>
<dbReference type="GO" id="GO:0005886">
    <property type="term" value="C:plasma membrane"/>
    <property type="evidence" value="ECO:0007669"/>
    <property type="project" value="TreeGrafter"/>
</dbReference>
<reference evidence="3" key="1">
    <citation type="submission" date="2020-11" db="EMBL/GenBank/DDBJ databases">
        <authorList>
            <consortium name="DOE Joint Genome Institute"/>
            <person name="Ahrendt S."/>
            <person name="Riley R."/>
            <person name="Andreopoulos W."/>
            <person name="LaButti K."/>
            <person name="Pangilinan J."/>
            <person name="Ruiz-duenas F.J."/>
            <person name="Barrasa J.M."/>
            <person name="Sanchez-Garcia M."/>
            <person name="Camarero S."/>
            <person name="Miyauchi S."/>
            <person name="Serrano A."/>
            <person name="Linde D."/>
            <person name="Babiker R."/>
            <person name="Drula E."/>
            <person name="Ayuso-Fernandez I."/>
            <person name="Pacheco R."/>
            <person name="Padilla G."/>
            <person name="Ferreira P."/>
            <person name="Barriuso J."/>
            <person name="Kellner H."/>
            <person name="Castanera R."/>
            <person name="Alfaro M."/>
            <person name="Ramirez L."/>
            <person name="Pisabarro A.G."/>
            <person name="Kuo A."/>
            <person name="Tritt A."/>
            <person name="Lipzen A."/>
            <person name="He G."/>
            <person name="Yan M."/>
            <person name="Ng V."/>
            <person name="Cullen D."/>
            <person name="Martin F."/>
            <person name="Rosso M.-N."/>
            <person name="Henrissat B."/>
            <person name="Hibbett D."/>
            <person name="Martinez A.T."/>
            <person name="Grigoriev I.V."/>
        </authorList>
    </citation>
    <scope>NUCLEOTIDE SEQUENCE</scope>
    <source>
        <strain evidence="3">AH 44721</strain>
    </source>
</reference>
<sequence length="388" mass="42825">MPAPSVIVPASGEEKYEAVTINELLLHGYPILNTSWIISLVVFTSADIKIMLNAGDTPSKKTRTGMGSSLYEIGTEPTGSDVVNAIITSLIFQNTVPVSLYISIEIVRTNQAYFISQDIEMYYEPYDTACVPKTWNISDDLGQIEYVFSNKTGTLTQNIKELQKCSVCGMAYGEGVTEAQHGAARREGGLEDPQKLELKFAENLTIAFFCAFSAARDAGFPFLGKMKDTLGIEHGAERARWVELFIEDAIHAFAVQDRLEGPRSTAEGADSLRMLCISATTNAVENRGELIDKANALIEHSLEILGETALGDKLEEGVPKAITRRWRVMRLSINLSISTAPSSQTIFFVKHLLLMPPNAQKKSVKTNEKVYDNLSYNEISENQRIPGR</sequence>
<evidence type="ECO:0000256" key="2">
    <source>
        <dbReference type="ARBA" id="ARBA00022448"/>
    </source>
</evidence>
<evidence type="ECO:0000256" key="1">
    <source>
        <dbReference type="ARBA" id="ARBA00004308"/>
    </source>
</evidence>
<dbReference type="Proteomes" id="UP000724874">
    <property type="component" value="Unassembled WGS sequence"/>
</dbReference>
<comment type="caution">
    <text evidence="3">The sequence shown here is derived from an EMBL/GenBank/DDBJ whole genome shotgun (WGS) entry which is preliminary data.</text>
</comment>
<comment type="subcellular location">
    <subcellularLocation>
        <location evidence="1">Endomembrane system</location>
    </subcellularLocation>
</comment>
<dbReference type="GO" id="GO:0140326">
    <property type="term" value="F:ATPase-coupled intramembrane lipid transporter activity"/>
    <property type="evidence" value="ECO:0007669"/>
    <property type="project" value="TreeGrafter"/>
</dbReference>
<gene>
    <name evidence="3" type="ORF">CPB84DRAFT_1853883</name>
</gene>
<protein>
    <submittedName>
        <fullName evidence="3">Uncharacterized protein</fullName>
    </submittedName>
</protein>
<dbReference type="PANTHER" id="PTHR24092:SF180">
    <property type="entry name" value="PHOSPHOLIPID-TRANSPORTING ATPASE DNF1-RELATED"/>
    <property type="match status" value="1"/>
</dbReference>